<accession>A0A8S5T8D9</accession>
<name>A0A8S5T8D9_9CAUD</name>
<organism evidence="1">
    <name type="scientific">Podoviridae sp. ctU557</name>
    <dbReference type="NCBI Taxonomy" id="2827736"/>
    <lineage>
        <taxon>Viruses</taxon>
        <taxon>Duplodnaviria</taxon>
        <taxon>Heunggongvirae</taxon>
        <taxon>Uroviricota</taxon>
        <taxon>Caudoviricetes</taxon>
    </lineage>
</organism>
<reference evidence="1" key="1">
    <citation type="journal article" date="2021" name="Proc. Natl. Acad. Sci. U.S.A.">
        <title>A Catalog of Tens of Thousands of Viruses from Human Metagenomes Reveals Hidden Associations with Chronic Diseases.</title>
        <authorList>
            <person name="Tisza M.J."/>
            <person name="Buck C.B."/>
        </authorList>
    </citation>
    <scope>NUCLEOTIDE SEQUENCE</scope>
    <source>
        <strain evidence="1">CtU557</strain>
    </source>
</reference>
<proteinExistence type="predicted"/>
<protein>
    <submittedName>
        <fullName evidence="1">Uncharacterized protein</fullName>
    </submittedName>
</protein>
<sequence length="153" mass="17573">MSTNLQQVIARSRLSTLDGDLREAGEQMLRDKFFPKNNSTEIDRDVLEALQRKNLLDEIYSVTHSPVNGEFKKLFYISHPNLNSIAKAIRRAKEELGIFSLSSMCLVMGWDFYRELLRADNGYIRHGERDISILGCRIVVNDSGFVSYLEVEL</sequence>
<dbReference type="EMBL" id="BK032771">
    <property type="protein sequence ID" value="DAF59510.1"/>
    <property type="molecule type" value="Genomic_DNA"/>
</dbReference>
<evidence type="ECO:0000313" key="1">
    <source>
        <dbReference type="EMBL" id="DAF59510.1"/>
    </source>
</evidence>